<protein>
    <submittedName>
        <fullName evidence="2">Uncharacterized protein</fullName>
    </submittedName>
</protein>
<proteinExistence type="predicted"/>
<name>A0A7W3ZN53_9ACTN</name>
<keyword evidence="1" id="KW-0472">Membrane</keyword>
<sequence length="78" mass="8513">MRDREKFIDEVARVVDRAPWIGVALWLQAAMAGLAVVVGVGLYLLIRRRAPGLALGGMVVLLLWGCSPHSRRCSAAAW</sequence>
<keyword evidence="1" id="KW-0812">Transmembrane</keyword>
<accession>A0A7W3ZN53</accession>
<organism evidence="2 3">
    <name type="scientific">Streptomyces alkaliterrae</name>
    <dbReference type="NCBI Taxonomy" id="2213162"/>
    <lineage>
        <taxon>Bacteria</taxon>
        <taxon>Bacillati</taxon>
        <taxon>Actinomycetota</taxon>
        <taxon>Actinomycetes</taxon>
        <taxon>Kitasatosporales</taxon>
        <taxon>Streptomycetaceae</taxon>
        <taxon>Streptomyces</taxon>
    </lineage>
</organism>
<gene>
    <name evidence="2" type="ORF">H3146_13570</name>
</gene>
<dbReference type="AlphaFoldDB" id="A0A7W3ZN53"/>
<comment type="caution">
    <text evidence="2">The sequence shown here is derived from an EMBL/GenBank/DDBJ whole genome shotgun (WGS) entry which is preliminary data.</text>
</comment>
<dbReference type="EMBL" id="JABJWZ010000107">
    <property type="protein sequence ID" value="MBB1254383.1"/>
    <property type="molecule type" value="Genomic_DNA"/>
</dbReference>
<keyword evidence="1" id="KW-1133">Transmembrane helix</keyword>
<evidence type="ECO:0000313" key="3">
    <source>
        <dbReference type="Proteomes" id="UP000525686"/>
    </source>
</evidence>
<dbReference type="Proteomes" id="UP000525686">
    <property type="component" value="Unassembled WGS sequence"/>
</dbReference>
<feature type="transmembrane region" description="Helical" evidence="1">
    <location>
        <begin position="20"/>
        <end position="46"/>
    </location>
</feature>
<reference evidence="3" key="1">
    <citation type="submission" date="2020-05" db="EMBL/GenBank/DDBJ databases">
        <title>Classification of alakaliphilic streptomycetes isolated from an alkaline soil next to Lonar Crater, India and a proposal for the recognition of Streptomyces alkaliterrae sp. nov.</title>
        <authorList>
            <person name="Golinska P."/>
        </authorList>
    </citation>
    <scope>NUCLEOTIDE SEQUENCE [LARGE SCALE GENOMIC DNA]</scope>
    <source>
        <strain evidence="3">OF3</strain>
    </source>
</reference>
<dbReference type="RefSeq" id="WP_181354492.1">
    <property type="nucleotide sequence ID" value="NZ_JABJWZ010000107.1"/>
</dbReference>
<evidence type="ECO:0000313" key="2">
    <source>
        <dbReference type="EMBL" id="MBB1254383.1"/>
    </source>
</evidence>
<evidence type="ECO:0000256" key="1">
    <source>
        <dbReference type="SAM" id="Phobius"/>
    </source>
</evidence>